<dbReference type="FunFam" id="1.10.20.10:FF:000011">
    <property type="entry name" value="Transcription initiation factor TFIID subunit 12"/>
    <property type="match status" value="1"/>
</dbReference>
<dbReference type="Pfam" id="PF03847">
    <property type="entry name" value="TFIID_20kDa"/>
    <property type="match status" value="1"/>
</dbReference>
<keyword evidence="5" id="KW-0539">Nucleus</keyword>
<feature type="compositionally biased region" description="Polar residues" evidence="6">
    <location>
        <begin position="1"/>
        <end position="35"/>
    </location>
</feature>
<dbReference type="PANTHER" id="PTHR12264">
    <property type="entry name" value="TRANSCRIPTION INITIATION FACTOR TFIID SUBUNIT 12"/>
    <property type="match status" value="1"/>
</dbReference>
<evidence type="ECO:0000259" key="7">
    <source>
        <dbReference type="Pfam" id="PF03847"/>
    </source>
</evidence>
<evidence type="ECO:0000256" key="1">
    <source>
        <dbReference type="ARBA" id="ARBA00004123"/>
    </source>
</evidence>
<feature type="region of interest" description="Disordered" evidence="6">
    <location>
        <begin position="519"/>
        <end position="541"/>
    </location>
</feature>
<dbReference type="CDD" id="cd07981">
    <property type="entry name" value="HFD_TAF12"/>
    <property type="match status" value="1"/>
</dbReference>
<feature type="domain" description="Transcription initiation factor TFIID subunit 12" evidence="7">
    <location>
        <begin position="408"/>
        <end position="475"/>
    </location>
</feature>
<dbReference type="OrthoDB" id="2193432at2759"/>
<feature type="compositionally biased region" description="Low complexity" evidence="6">
    <location>
        <begin position="145"/>
        <end position="170"/>
    </location>
</feature>
<dbReference type="InterPro" id="IPR037794">
    <property type="entry name" value="TAF12"/>
</dbReference>
<organism evidence="8 9">
    <name type="scientific">Microthlaspi erraticum</name>
    <dbReference type="NCBI Taxonomy" id="1685480"/>
    <lineage>
        <taxon>Eukaryota</taxon>
        <taxon>Viridiplantae</taxon>
        <taxon>Streptophyta</taxon>
        <taxon>Embryophyta</taxon>
        <taxon>Tracheophyta</taxon>
        <taxon>Spermatophyta</taxon>
        <taxon>Magnoliopsida</taxon>
        <taxon>eudicotyledons</taxon>
        <taxon>Gunneridae</taxon>
        <taxon>Pentapetalae</taxon>
        <taxon>rosids</taxon>
        <taxon>malvids</taxon>
        <taxon>Brassicales</taxon>
        <taxon>Brassicaceae</taxon>
        <taxon>Coluteocarpeae</taxon>
        <taxon>Microthlaspi</taxon>
    </lineage>
</organism>
<comment type="caution">
    <text evidence="8">The sequence shown here is derived from an EMBL/GenBank/DDBJ whole genome shotgun (WGS) entry which is preliminary data.</text>
</comment>
<feature type="compositionally biased region" description="Polar residues" evidence="6">
    <location>
        <begin position="211"/>
        <end position="255"/>
    </location>
</feature>
<dbReference type="GO" id="GO:0017025">
    <property type="term" value="F:TBP-class protein binding"/>
    <property type="evidence" value="ECO:0007669"/>
    <property type="project" value="TreeGrafter"/>
</dbReference>
<dbReference type="GO" id="GO:0000124">
    <property type="term" value="C:SAGA complex"/>
    <property type="evidence" value="ECO:0007669"/>
    <property type="project" value="InterPro"/>
</dbReference>
<feature type="compositionally biased region" description="Pro residues" evidence="6">
    <location>
        <begin position="47"/>
        <end position="69"/>
    </location>
</feature>
<evidence type="ECO:0000313" key="8">
    <source>
        <dbReference type="EMBL" id="CAA7060005.1"/>
    </source>
</evidence>
<feature type="compositionally biased region" description="Low complexity" evidence="6">
    <location>
        <begin position="328"/>
        <end position="353"/>
    </location>
</feature>
<dbReference type="GO" id="GO:0051123">
    <property type="term" value="P:RNA polymerase II preinitiation complex assembly"/>
    <property type="evidence" value="ECO:0007669"/>
    <property type="project" value="TreeGrafter"/>
</dbReference>
<dbReference type="Gene3D" id="1.10.20.10">
    <property type="entry name" value="Histone, subunit A"/>
    <property type="match status" value="1"/>
</dbReference>
<proteinExistence type="inferred from homology"/>
<feature type="compositionally biased region" description="Low complexity" evidence="6">
    <location>
        <begin position="110"/>
        <end position="131"/>
    </location>
</feature>
<evidence type="ECO:0000256" key="6">
    <source>
        <dbReference type="SAM" id="MobiDB-lite"/>
    </source>
</evidence>
<reference evidence="8" key="1">
    <citation type="submission" date="2020-01" db="EMBL/GenBank/DDBJ databases">
        <authorList>
            <person name="Mishra B."/>
        </authorList>
    </citation>
    <scope>NUCLEOTIDE SEQUENCE [LARGE SCALE GENOMIC DNA]</scope>
</reference>
<evidence type="ECO:0000256" key="5">
    <source>
        <dbReference type="ARBA" id="ARBA00023242"/>
    </source>
</evidence>
<gene>
    <name evidence="8" type="ORF">MERR_LOCUS47241</name>
</gene>
<feature type="compositionally biased region" description="Polar residues" evidence="6">
    <location>
        <begin position="75"/>
        <end position="85"/>
    </location>
</feature>
<accession>A0A6D2KT44</accession>
<dbReference type="SUPFAM" id="SSF47113">
    <property type="entry name" value="Histone-fold"/>
    <property type="match status" value="1"/>
</dbReference>
<dbReference type="InterPro" id="IPR003228">
    <property type="entry name" value="TFIID_TAF12_dom"/>
</dbReference>
<dbReference type="GO" id="GO:0005669">
    <property type="term" value="C:transcription factor TFIID complex"/>
    <property type="evidence" value="ECO:0007669"/>
    <property type="project" value="InterPro"/>
</dbReference>
<keyword evidence="3" id="KW-0805">Transcription regulation</keyword>
<dbReference type="PANTHER" id="PTHR12264:SF21">
    <property type="entry name" value="TRANSCRIPTION INITIATION FACTOR TFIID SUBUNIT 12"/>
    <property type="match status" value="1"/>
</dbReference>
<feature type="compositionally biased region" description="Low complexity" evidence="6">
    <location>
        <begin position="36"/>
        <end position="46"/>
    </location>
</feature>
<feature type="compositionally biased region" description="Polar residues" evidence="6">
    <location>
        <begin position="363"/>
        <end position="378"/>
    </location>
</feature>
<evidence type="ECO:0000256" key="4">
    <source>
        <dbReference type="ARBA" id="ARBA00023163"/>
    </source>
</evidence>
<feature type="region of interest" description="Disordered" evidence="6">
    <location>
        <begin position="1"/>
        <end position="404"/>
    </location>
</feature>
<dbReference type="GO" id="GO:0003677">
    <property type="term" value="F:DNA binding"/>
    <property type="evidence" value="ECO:0007669"/>
    <property type="project" value="TreeGrafter"/>
</dbReference>
<dbReference type="InterPro" id="IPR009072">
    <property type="entry name" value="Histone-fold"/>
</dbReference>
<keyword evidence="9" id="KW-1185">Reference proteome</keyword>
<dbReference type="Proteomes" id="UP000467841">
    <property type="component" value="Unassembled WGS sequence"/>
</dbReference>
<feature type="compositionally biased region" description="Polar residues" evidence="6">
    <location>
        <begin position="95"/>
        <end position="109"/>
    </location>
</feature>
<comment type="subcellular location">
    <subcellularLocation>
        <location evidence="1">Nucleus</location>
    </subcellularLocation>
</comment>
<feature type="compositionally biased region" description="Polar residues" evidence="6">
    <location>
        <begin position="184"/>
        <end position="193"/>
    </location>
</feature>
<protein>
    <recommendedName>
        <fullName evidence="7">Transcription initiation factor TFIID subunit 12 domain-containing protein</fullName>
    </recommendedName>
</protein>
<evidence type="ECO:0000313" key="9">
    <source>
        <dbReference type="Proteomes" id="UP000467841"/>
    </source>
</evidence>
<evidence type="ECO:0000256" key="3">
    <source>
        <dbReference type="ARBA" id="ARBA00023015"/>
    </source>
</evidence>
<sequence>MDQPRQSTTASQPPETPPQASDTASRPSVLSQIQQPPSTNTSSSPVPSIPSSPAPPTPSLNPNPNPPQYARPVTSPATQQQQHLSQPLGRPPQPTYSRPWQQHSPYTHFSSASSPLLSSSSAPASSSSSLPITGQQRGGMAIGVPASPIPSRSPTTSQPSPSGFPGSFGQQYGGLGRGTVGMSEATSNSSSPQVRMMQGTQGIGMMGTLGSGSQMRPSGMPQHQQRPTQSSLRPASSPTSQSPPVHQNFQGQSLMRPSPIGSPGVQSTTGAAQQSLQAINQPWLSPSPQGKPPLPPQPSYRPPVNNPSLQQRSHIPQQHLSTSAATSQPQQPQSQQQQQHQPQEQLQQLRNPQQPLPHPHQQNRVQGLVNQKATSLAMPNQQPPVPQPGNQAKTVSAENEESDDRILGKRSIHELLQQIDPSEKLDPEVEDILADIAEDFVESITTFGCSLAKHRKSDTLEAKDILLHVERNWNIRPPGFSSDEIKTFRKPLTTDIHKERLAAIKKSVAVTEAANARNPFGHGTANARGGQAKTPANPFHH</sequence>
<feature type="compositionally biased region" description="Polar residues" evidence="6">
    <location>
        <begin position="264"/>
        <end position="283"/>
    </location>
</feature>
<feature type="compositionally biased region" description="Pro residues" evidence="6">
    <location>
        <begin position="289"/>
        <end position="305"/>
    </location>
</feature>
<dbReference type="EMBL" id="CACVBM020001806">
    <property type="protein sequence ID" value="CAA7060005.1"/>
    <property type="molecule type" value="Genomic_DNA"/>
</dbReference>
<dbReference type="GO" id="GO:0046982">
    <property type="term" value="F:protein heterodimerization activity"/>
    <property type="evidence" value="ECO:0007669"/>
    <property type="project" value="InterPro"/>
</dbReference>
<feature type="compositionally biased region" description="Polar residues" evidence="6">
    <location>
        <begin position="306"/>
        <end position="327"/>
    </location>
</feature>
<name>A0A6D2KT44_9BRAS</name>
<evidence type="ECO:0000256" key="2">
    <source>
        <dbReference type="ARBA" id="ARBA00007530"/>
    </source>
</evidence>
<keyword evidence="4" id="KW-0804">Transcription</keyword>
<comment type="similarity">
    <text evidence="2">Belongs to the TAF12 family.</text>
</comment>
<feature type="compositionally biased region" description="Gly residues" evidence="6">
    <location>
        <begin position="201"/>
        <end position="210"/>
    </location>
</feature>
<dbReference type="AlphaFoldDB" id="A0A6D2KT44"/>